<evidence type="ECO:0000313" key="2">
    <source>
        <dbReference type="Proteomes" id="UP001153334"/>
    </source>
</evidence>
<comment type="caution">
    <text evidence="1">The sequence shown here is derived from an EMBL/GenBank/DDBJ whole genome shotgun (WGS) entry which is preliminary data.</text>
</comment>
<protein>
    <submittedName>
        <fullName evidence="1">Uncharacterized protein</fullName>
    </submittedName>
</protein>
<keyword evidence="2" id="KW-1185">Reference proteome</keyword>
<organism evidence="1 2">
    <name type="scientific">Nemania bipapillata</name>
    <dbReference type="NCBI Taxonomy" id="110536"/>
    <lineage>
        <taxon>Eukaryota</taxon>
        <taxon>Fungi</taxon>
        <taxon>Dikarya</taxon>
        <taxon>Ascomycota</taxon>
        <taxon>Pezizomycotina</taxon>
        <taxon>Sordariomycetes</taxon>
        <taxon>Xylariomycetidae</taxon>
        <taxon>Xylariales</taxon>
        <taxon>Xylariaceae</taxon>
        <taxon>Nemania</taxon>
    </lineage>
</organism>
<accession>A0ACC2J9N7</accession>
<proteinExistence type="predicted"/>
<dbReference type="EMBL" id="JAPESX010000002">
    <property type="protein sequence ID" value="KAJ8124222.1"/>
    <property type="molecule type" value="Genomic_DNA"/>
</dbReference>
<dbReference type="Proteomes" id="UP001153334">
    <property type="component" value="Unassembled WGS sequence"/>
</dbReference>
<name>A0ACC2J9N7_9PEZI</name>
<evidence type="ECO:0000313" key="1">
    <source>
        <dbReference type="EMBL" id="KAJ8124222.1"/>
    </source>
</evidence>
<sequence length="130" mass="14773">MSLDQFILTRASTDDIPEITRLEYTCFEPIVRELFMGCKSEADIPRMAEKHIRDMAADPFEVWFKILDSATGKIVAASNWKFFVNGPAPRSSDEHPPEWLEGETQQQAAQMMSAMNDSRRKGNPGAHVRK</sequence>
<gene>
    <name evidence="1" type="ORF">ONZ43_g12</name>
</gene>
<reference evidence="1" key="1">
    <citation type="submission" date="2022-11" db="EMBL/GenBank/DDBJ databases">
        <title>Genome Sequence of Nemania bipapillata.</title>
        <authorList>
            <person name="Buettner E."/>
        </authorList>
    </citation>
    <scope>NUCLEOTIDE SEQUENCE</scope>
    <source>
        <strain evidence="1">CP14</strain>
    </source>
</reference>